<dbReference type="AlphaFoldDB" id="A0A3E4PLJ0"/>
<sequence>MKIFCLILSKLGEAVYGYFVFPLYNDGEKDINSFKFEQIEIAGKKLLTSFLTQSVDVRPHQTVWCVFAIEKTLFEKSLYRLTNQGQIKMDFSVSNTIGENFIWSSALTIDEINEGNCFFSINYLGTTKIDSLYKWYEENM</sequence>
<evidence type="ECO:0000313" key="1">
    <source>
        <dbReference type="EMBL" id="RGK80715.1"/>
    </source>
</evidence>
<dbReference type="EMBL" id="QSRA01000017">
    <property type="protein sequence ID" value="RGK80715.1"/>
    <property type="molecule type" value="Genomic_DNA"/>
</dbReference>
<accession>A0A3E4PLJ0</accession>
<protein>
    <submittedName>
        <fullName evidence="1">Uncharacterized protein</fullName>
    </submittedName>
</protein>
<evidence type="ECO:0000313" key="2">
    <source>
        <dbReference type="Proteomes" id="UP000261324"/>
    </source>
</evidence>
<comment type="caution">
    <text evidence="1">The sequence shown here is derived from an EMBL/GenBank/DDBJ whole genome shotgun (WGS) entry which is preliminary data.</text>
</comment>
<dbReference type="Proteomes" id="UP000261324">
    <property type="component" value="Unassembled WGS sequence"/>
</dbReference>
<proteinExistence type="predicted"/>
<reference evidence="1 2" key="1">
    <citation type="submission" date="2018-08" db="EMBL/GenBank/DDBJ databases">
        <title>A genome reference for cultivated species of the human gut microbiota.</title>
        <authorList>
            <person name="Zou Y."/>
            <person name="Xue W."/>
            <person name="Luo G."/>
        </authorList>
    </citation>
    <scope>NUCLEOTIDE SEQUENCE [LARGE SCALE GENOMIC DNA]</scope>
    <source>
        <strain evidence="1 2">TF09-3</strain>
    </source>
</reference>
<dbReference type="RefSeq" id="WP_117660444.1">
    <property type="nucleotide sequence ID" value="NZ_QSRA01000017.1"/>
</dbReference>
<gene>
    <name evidence="1" type="ORF">DXC93_12055</name>
</gene>
<name>A0A3E4PLJ0_9FIRM</name>
<organism evidence="1 2">
    <name type="scientific">Dorea formicigenerans</name>
    <dbReference type="NCBI Taxonomy" id="39486"/>
    <lineage>
        <taxon>Bacteria</taxon>
        <taxon>Bacillati</taxon>
        <taxon>Bacillota</taxon>
        <taxon>Clostridia</taxon>
        <taxon>Lachnospirales</taxon>
        <taxon>Lachnospiraceae</taxon>
        <taxon>Dorea</taxon>
    </lineage>
</organism>